<keyword evidence="4 7" id="KW-0418">Kinase</keyword>
<keyword evidence="3" id="KW-0547">Nucleotide-binding</keyword>
<name>A0ABV5V6Q4_9MICO</name>
<feature type="domain" description="Carbohydrate kinase PfkB" evidence="6">
    <location>
        <begin position="7"/>
        <end position="302"/>
    </location>
</feature>
<evidence type="ECO:0000256" key="1">
    <source>
        <dbReference type="ARBA" id="ARBA00010688"/>
    </source>
</evidence>
<dbReference type="Pfam" id="PF00294">
    <property type="entry name" value="PfkB"/>
    <property type="match status" value="1"/>
</dbReference>
<accession>A0ABV5V6Q4</accession>
<dbReference type="InterPro" id="IPR029056">
    <property type="entry name" value="Ribokinase-like"/>
</dbReference>
<sequence>MDQPAVLTVGEALVDVVVPHGGEGRTEHVGGSPANVAVGLAALDHDSRLTAHLGQDERGARVREHLLDADVVLTPGSDTAARTSTATAHLDADGSATYDFDLLWQVGTQDLHGIGHLHTGSVAATLEPGASTVLALMTRARPTATVSYDPNCRPTVMGDPHQVRSRIEECMGLSDVVKASDEDVSWLYDDAPVTDVVHLWGRLGPEVVVVTRGGDGALVHLSRTDTTIELEPVVARVVDTVGAGDSFMAGLLSGLLDAGLLGSAAARERLRRSDLEDLAPALRRAVACATWTVGRAGAAAPTRADLAELD</sequence>
<evidence type="ECO:0000256" key="3">
    <source>
        <dbReference type="ARBA" id="ARBA00022741"/>
    </source>
</evidence>
<evidence type="ECO:0000259" key="6">
    <source>
        <dbReference type="Pfam" id="PF00294"/>
    </source>
</evidence>
<keyword evidence="5" id="KW-0067">ATP-binding</keyword>
<evidence type="ECO:0000313" key="8">
    <source>
        <dbReference type="Proteomes" id="UP001589613"/>
    </source>
</evidence>
<dbReference type="Gene3D" id="3.40.1190.20">
    <property type="match status" value="1"/>
</dbReference>
<dbReference type="GO" id="GO:0016301">
    <property type="term" value="F:kinase activity"/>
    <property type="evidence" value="ECO:0007669"/>
    <property type="project" value="UniProtKB-KW"/>
</dbReference>
<dbReference type="SUPFAM" id="SSF53613">
    <property type="entry name" value="Ribokinase-like"/>
    <property type="match status" value="1"/>
</dbReference>
<reference evidence="7 8" key="1">
    <citation type="submission" date="2024-09" db="EMBL/GenBank/DDBJ databases">
        <authorList>
            <person name="Sun Q."/>
            <person name="Mori K."/>
        </authorList>
    </citation>
    <scope>NUCLEOTIDE SEQUENCE [LARGE SCALE GENOMIC DNA]</scope>
    <source>
        <strain evidence="7 8">JCM 12763</strain>
    </source>
</reference>
<proteinExistence type="inferred from homology"/>
<dbReference type="CDD" id="cd01167">
    <property type="entry name" value="bac_FRK"/>
    <property type="match status" value="1"/>
</dbReference>
<dbReference type="PROSITE" id="PS00584">
    <property type="entry name" value="PFKB_KINASES_2"/>
    <property type="match status" value="1"/>
</dbReference>
<dbReference type="InterPro" id="IPR002173">
    <property type="entry name" value="Carboh/pur_kinase_PfkB_CS"/>
</dbReference>
<dbReference type="PANTHER" id="PTHR43085">
    <property type="entry name" value="HEXOKINASE FAMILY MEMBER"/>
    <property type="match status" value="1"/>
</dbReference>
<keyword evidence="2 7" id="KW-0808">Transferase</keyword>
<dbReference type="InterPro" id="IPR011611">
    <property type="entry name" value="PfkB_dom"/>
</dbReference>
<dbReference type="EC" id="2.7.1.-" evidence="7"/>
<evidence type="ECO:0000256" key="5">
    <source>
        <dbReference type="ARBA" id="ARBA00022840"/>
    </source>
</evidence>
<comment type="similarity">
    <text evidence="1">Belongs to the carbohydrate kinase PfkB family.</text>
</comment>
<dbReference type="PANTHER" id="PTHR43085:SF1">
    <property type="entry name" value="PSEUDOURIDINE KINASE-RELATED"/>
    <property type="match status" value="1"/>
</dbReference>
<organism evidence="7 8">
    <name type="scientific">Ornithinimicrobium kibberense</name>
    <dbReference type="NCBI Taxonomy" id="282060"/>
    <lineage>
        <taxon>Bacteria</taxon>
        <taxon>Bacillati</taxon>
        <taxon>Actinomycetota</taxon>
        <taxon>Actinomycetes</taxon>
        <taxon>Micrococcales</taxon>
        <taxon>Ornithinimicrobiaceae</taxon>
        <taxon>Ornithinimicrobium</taxon>
    </lineage>
</organism>
<dbReference type="EMBL" id="JBHMAX010000039">
    <property type="protein sequence ID" value="MFB9733503.1"/>
    <property type="molecule type" value="Genomic_DNA"/>
</dbReference>
<protein>
    <submittedName>
        <fullName evidence="7">Carbohydrate kinase</fullName>
        <ecNumber evidence="7">2.7.1.-</ecNumber>
    </submittedName>
</protein>
<keyword evidence="8" id="KW-1185">Reference proteome</keyword>
<gene>
    <name evidence="7" type="ORF">ACFFN0_15750</name>
</gene>
<evidence type="ECO:0000313" key="7">
    <source>
        <dbReference type="EMBL" id="MFB9733503.1"/>
    </source>
</evidence>
<evidence type="ECO:0000256" key="2">
    <source>
        <dbReference type="ARBA" id="ARBA00022679"/>
    </source>
</evidence>
<dbReference type="Proteomes" id="UP001589613">
    <property type="component" value="Unassembled WGS sequence"/>
</dbReference>
<dbReference type="RefSeq" id="WP_141339533.1">
    <property type="nucleotide sequence ID" value="NZ_JBHMAX010000039.1"/>
</dbReference>
<evidence type="ECO:0000256" key="4">
    <source>
        <dbReference type="ARBA" id="ARBA00022777"/>
    </source>
</evidence>
<dbReference type="InterPro" id="IPR050306">
    <property type="entry name" value="PfkB_Carbo_kinase"/>
</dbReference>
<comment type="caution">
    <text evidence="7">The sequence shown here is derived from an EMBL/GenBank/DDBJ whole genome shotgun (WGS) entry which is preliminary data.</text>
</comment>